<keyword evidence="2" id="KW-0677">Repeat</keyword>
<reference evidence="8" key="1">
    <citation type="submission" date="2024-01" db="EMBL/GenBank/DDBJ databases">
        <title>GRCr8: a new rat reference genome assembly contstructed from accurate long reads and long range scaffolding.</title>
        <authorList>
            <person name="Doris P.A."/>
            <person name="Kalbfleisch T."/>
            <person name="Li K."/>
            <person name="Howe K."/>
            <person name="Wood J."/>
        </authorList>
    </citation>
    <scope>NUCLEOTIDE SEQUENCE [LARGE SCALE GENOMIC DNA]</scope>
    <source>
        <strain evidence="8">Brown Norway</strain>
    </source>
</reference>
<dbReference type="GO" id="GO:0002764">
    <property type="term" value="P:immune response-regulating signaling pathway"/>
    <property type="evidence" value="ECO:0000318"/>
    <property type="project" value="GO_Central"/>
</dbReference>
<feature type="domain" description="Ig-like" evidence="7">
    <location>
        <begin position="272"/>
        <end position="349"/>
    </location>
</feature>
<sequence>MDLLVLLEPLASLTLTCKVCEPSKDLHRILHLSSMETACTLSLALPPTLPSASLIFSASGVHTLILLRVRLNHSLILLSLIHTGPLPRPWLSANPVPWITPGLRTFLLCQGTVRDVVFMLRREGDDGNKEKEQGIFQVHEPGNYSCNYYTNTEYTPSKPSGTVTIKEYVIPPPPMLTSLESSTVDEPEMTQMSLLCVAPLSDVEFQLRQGEREMKVLIVSTSPERASFYLKLSDMGDHSPFTCRYRLNRMTAWSEDSKPVQLMWSDETLPEPVLTVEPSPHQSFEPGSTVQFRCTAPKAGLRSEAGLRFGLHLEDLYDHRLLQTQKSSGNETVFQLRNVSATDSASYSCIYTELTPPYSGSAPSDFVILRVNGPPPPPKLQALWTGKVFAGHDVVLRCQSDVTGVIVELLRDGKFVPYRILRVLNNYSDLGLHSVGPQHTGNYTCRYTSWLPEPVQSEPSNPVELLVEGMASGVVVVGFCLLIFPGLCILVNCAI</sequence>
<dbReference type="PANTHER" id="PTHR11738">
    <property type="entry name" value="MHC CLASS I NK CELL RECEPTOR"/>
    <property type="match status" value="1"/>
</dbReference>
<dbReference type="GlyGen" id="F1LYQ4">
    <property type="glycosylation" value="1 site"/>
</dbReference>
<proteinExistence type="predicted"/>
<dbReference type="AlphaFoldDB" id="F1LYQ4"/>
<gene>
    <name evidence="10" type="primary">A1bgl1</name>
</gene>
<keyword evidence="9" id="KW-1185">Reference proteome</keyword>
<dbReference type="FunFam" id="2.60.40.10:FF:000049">
    <property type="entry name" value="Leukocyte immunoglobulin-like receptor subfamily B member 1"/>
    <property type="match status" value="1"/>
</dbReference>
<keyword evidence="3" id="KW-1015">Disulfide bond</keyword>
<evidence type="ECO:0000313" key="8">
    <source>
        <dbReference type="Ensembl" id="ENSRNOP00000053732.4"/>
    </source>
</evidence>
<dbReference type="SMART" id="SM00409">
    <property type="entry name" value="IG"/>
    <property type="match status" value="2"/>
</dbReference>
<dbReference type="PROSITE" id="PS50835">
    <property type="entry name" value="IG_LIKE"/>
    <property type="match status" value="1"/>
</dbReference>
<dbReference type="STRING" id="10116.ENSRNOP00000053732"/>
<dbReference type="Gene3D" id="2.60.40.10">
    <property type="entry name" value="Immunoglobulins"/>
    <property type="match status" value="4"/>
</dbReference>
<dbReference type="Proteomes" id="UP000002494">
    <property type="component" value="Chromosome 7"/>
</dbReference>
<dbReference type="GO" id="GO:0005886">
    <property type="term" value="C:plasma membrane"/>
    <property type="evidence" value="ECO:0000318"/>
    <property type="project" value="GO_Central"/>
</dbReference>
<dbReference type="InterPro" id="IPR007110">
    <property type="entry name" value="Ig-like_dom"/>
</dbReference>
<dbReference type="InterPro" id="IPR003599">
    <property type="entry name" value="Ig_sub"/>
</dbReference>
<evidence type="ECO:0000313" key="10">
    <source>
        <dbReference type="RGD" id="1564515"/>
    </source>
</evidence>
<dbReference type="InterPro" id="IPR036179">
    <property type="entry name" value="Ig-like_dom_sf"/>
</dbReference>
<dbReference type="InterPro" id="IPR013783">
    <property type="entry name" value="Ig-like_fold"/>
</dbReference>
<dbReference type="Ensembl" id="ENSRNOT00000056894.5">
    <property type="protein sequence ID" value="ENSRNOP00000053732.4"/>
    <property type="gene ID" value="ENSRNOG00000037549.5"/>
</dbReference>
<reference evidence="8" key="2">
    <citation type="submission" date="2025-08" db="UniProtKB">
        <authorList>
            <consortium name="Ensembl"/>
        </authorList>
    </citation>
    <scope>IDENTIFICATION</scope>
    <source>
        <strain evidence="8">Brown Norway</strain>
    </source>
</reference>
<dbReference type="PaxDb" id="10116-ENSRNOP00000053732"/>
<evidence type="ECO:0000256" key="4">
    <source>
        <dbReference type="ARBA" id="ARBA00023180"/>
    </source>
</evidence>
<keyword evidence="4" id="KW-0325">Glycoprotein</keyword>
<evidence type="ECO:0000256" key="6">
    <source>
        <dbReference type="SAM" id="Phobius"/>
    </source>
</evidence>
<keyword evidence="6" id="KW-0812">Transmembrane</keyword>
<dbReference type="InterPro" id="IPR050412">
    <property type="entry name" value="Ig-like_Receptors_ImmuneReg"/>
</dbReference>
<dbReference type="HOGENOM" id="CLU_042929_1_0_1"/>
<keyword evidence="5" id="KW-0393">Immunoglobulin domain</keyword>
<dbReference type="PANTHER" id="PTHR11738:SF184">
    <property type="entry name" value="ALPHA-1B-GLYCOPROTEIN"/>
    <property type="match status" value="1"/>
</dbReference>
<dbReference type="Bgee" id="ENSRNOG00000037549">
    <property type="expression patterns" value="Expressed in liver and 2 other cell types or tissues"/>
</dbReference>
<dbReference type="eggNOG" id="ENOG502RYEX">
    <property type="taxonomic scope" value="Eukaryota"/>
</dbReference>
<evidence type="ECO:0000313" key="9">
    <source>
        <dbReference type="Proteomes" id="UP000002494"/>
    </source>
</evidence>
<dbReference type="InParanoid" id="F1LYQ4"/>
<dbReference type="VEuPathDB" id="HostDB:ENSRNOG00000037549"/>
<keyword evidence="6" id="KW-0472">Membrane</keyword>
<dbReference type="SUPFAM" id="SSF48726">
    <property type="entry name" value="Immunoglobulin"/>
    <property type="match status" value="4"/>
</dbReference>
<keyword evidence="1" id="KW-0732">Signal</keyword>
<dbReference type="GeneTree" id="ENSGT01150000286974"/>
<evidence type="ECO:0000256" key="1">
    <source>
        <dbReference type="ARBA" id="ARBA00022729"/>
    </source>
</evidence>
<evidence type="ECO:0000256" key="3">
    <source>
        <dbReference type="ARBA" id="ARBA00023157"/>
    </source>
</evidence>
<reference evidence="8" key="3">
    <citation type="submission" date="2025-09" db="UniProtKB">
        <authorList>
            <consortium name="Ensembl"/>
        </authorList>
    </citation>
    <scope>IDENTIFICATION</scope>
    <source>
        <strain evidence="8">Brown Norway</strain>
    </source>
</reference>
<accession>F1LYQ4</accession>
<organism evidence="8 9">
    <name type="scientific">Rattus norvegicus</name>
    <name type="common">Rat</name>
    <dbReference type="NCBI Taxonomy" id="10116"/>
    <lineage>
        <taxon>Eukaryota</taxon>
        <taxon>Metazoa</taxon>
        <taxon>Chordata</taxon>
        <taxon>Craniata</taxon>
        <taxon>Vertebrata</taxon>
        <taxon>Euteleostomi</taxon>
        <taxon>Mammalia</taxon>
        <taxon>Eutheria</taxon>
        <taxon>Euarchontoglires</taxon>
        <taxon>Glires</taxon>
        <taxon>Rodentia</taxon>
        <taxon>Myomorpha</taxon>
        <taxon>Muroidea</taxon>
        <taxon>Muridae</taxon>
        <taxon>Murinae</taxon>
        <taxon>Rattus</taxon>
    </lineage>
</organism>
<dbReference type="RGD" id="1564515">
    <property type="gene designation" value="A1bgl1"/>
</dbReference>
<evidence type="ECO:0000259" key="7">
    <source>
        <dbReference type="PROSITE" id="PS50835"/>
    </source>
</evidence>
<keyword evidence="6" id="KW-1133">Transmembrane helix</keyword>
<dbReference type="FunFam" id="2.60.40.10:FF:000033">
    <property type="entry name" value="Killer cell immunoglobulin-like receptor"/>
    <property type="match status" value="1"/>
</dbReference>
<name>F1LYQ4_RAT</name>
<dbReference type="OrthoDB" id="9450204at2759"/>
<evidence type="ECO:0000256" key="5">
    <source>
        <dbReference type="ARBA" id="ARBA00023319"/>
    </source>
</evidence>
<dbReference type="AGR" id="RGD:1564515"/>
<evidence type="ECO:0000256" key="2">
    <source>
        <dbReference type="ARBA" id="ARBA00022737"/>
    </source>
</evidence>
<feature type="transmembrane region" description="Helical" evidence="6">
    <location>
        <begin position="470"/>
        <end position="494"/>
    </location>
</feature>
<protein>
    <submittedName>
        <fullName evidence="8">Alpha-1-B glycoprotein like 1</fullName>
    </submittedName>
</protein>